<keyword evidence="2" id="KW-1185">Reference proteome</keyword>
<dbReference type="HOGENOM" id="CLU_2051246_0_0_1"/>
<gene>
    <name evidence="1" type="ORF">AG1IA_10227</name>
</gene>
<comment type="caution">
    <text evidence="1">The sequence shown here is derived from an EMBL/GenBank/DDBJ whole genome shotgun (WGS) entry which is preliminary data.</text>
</comment>
<evidence type="ECO:0000313" key="2">
    <source>
        <dbReference type="Proteomes" id="UP000011668"/>
    </source>
</evidence>
<proteinExistence type="predicted"/>
<dbReference type="EMBL" id="AFRT01005452">
    <property type="protein sequence ID" value="ELU35743.1"/>
    <property type="molecule type" value="Genomic_DNA"/>
</dbReference>
<evidence type="ECO:0000313" key="1">
    <source>
        <dbReference type="EMBL" id="ELU35743.1"/>
    </source>
</evidence>
<dbReference type="AlphaFoldDB" id="L8WG43"/>
<organism evidence="1 2">
    <name type="scientific">Thanatephorus cucumeris (strain AG1-IA)</name>
    <name type="common">Rice sheath blight fungus</name>
    <name type="synonym">Rhizoctonia solani</name>
    <dbReference type="NCBI Taxonomy" id="983506"/>
    <lineage>
        <taxon>Eukaryota</taxon>
        <taxon>Fungi</taxon>
        <taxon>Dikarya</taxon>
        <taxon>Basidiomycota</taxon>
        <taxon>Agaricomycotina</taxon>
        <taxon>Agaricomycetes</taxon>
        <taxon>Cantharellales</taxon>
        <taxon>Ceratobasidiaceae</taxon>
        <taxon>Rhizoctonia</taxon>
        <taxon>Rhizoctonia solani AG-1</taxon>
    </lineage>
</organism>
<dbReference type="STRING" id="983506.L8WG43"/>
<reference evidence="1 2" key="1">
    <citation type="journal article" date="2013" name="Nat. Commun.">
        <title>The evolution and pathogenic mechanisms of the rice sheath blight pathogen.</title>
        <authorList>
            <person name="Zheng A."/>
            <person name="Lin R."/>
            <person name="Xu L."/>
            <person name="Qin P."/>
            <person name="Tang C."/>
            <person name="Ai P."/>
            <person name="Zhang D."/>
            <person name="Liu Y."/>
            <person name="Sun Z."/>
            <person name="Feng H."/>
            <person name="Wang Y."/>
            <person name="Chen Y."/>
            <person name="Liang X."/>
            <person name="Fu R."/>
            <person name="Li Q."/>
            <person name="Zhang J."/>
            <person name="Yu X."/>
            <person name="Xie Z."/>
            <person name="Ding L."/>
            <person name="Guan P."/>
            <person name="Tang J."/>
            <person name="Liang Y."/>
            <person name="Wang S."/>
            <person name="Deng Q."/>
            <person name="Li S."/>
            <person name="Zhu J."/>
            <person name="Wang L."/>
            <person name="Liu H."/>
            <person name="Li P."/>
        </authorList>
    </citation>
    <scope>NUCLEOTIDE SEQUENCE [LARGE SCALE GENOMIC DNA]</scope>
    <source>
        <strain evidence="2">AG-1 IA</strain>
    </source>
</reference>
<name>L8WG43_THACA</name>
<dbReference type="Proteomes" id="UP000011668">
    <property type="component" value="Unassembled WGS sequence"/>
</dbReference>
<protein>
    <submittedName>
        <fullName evidence="1">Uncharacterized protein</fullName>
    </submittedName>
</protein>
<sequence length="120" mass="13926">MSCRMVRALGLCIDSRPWVESQRITQEELVARDWQFWSTFCQDYDVPLPHLNVNLPEIDDNLDQQIWPGERFQSPGEVEKPQPSRTTKVFFEACKLMLSGVRIMEAVPSKLEGYTEGQCF</sequence>
<accession>L8WG43</accession>
<dbReference type="OrthoDB" id="2154091at2759"/>